<name>A0A1Z3HGS8_9CYAN</name>
<reference evidence="2 3" key="1">
    <citation type="journal article" date="2016" name="Biochim. Biophys. Acta">
        <title>Characterization of red-shifted phycobilisomes isolated from the chlorophyll f-containing cyanobacterium Halomicronema hongdechloris.</title>
        <authorList>
            <person name="Li Y."/>
            <person name="Lin Y."/>
            <person name="Garvey C.J."/>
            <person name="Birch D."/>
            <person name="Corkery R.W."/>
            <person name="Loughlin P.C."/>
            <person name="Scheer H."/>
            <person name="Willows R.D."/>
            <person name="Chen M."/>
        </authorList>
    </citation>
    <scope>NUCLEOTIDE SEQUENCE [LARGE SCALE GENOMIC DNA]</scope>
    <source>
        <strain evidence="2 3">C2206</strain>
    </source>
</reference>
<sequence length="92" mass="10904">MMLLQQMNRLEKIKPRQHEKASGALDEDQRLIRINVFNHKNFDFEGQKSNSKLLTREEFVRRLNNVDLDKINYEISSRNNTNKSKNQEANGD</sequence>
<protein>
    <submittedName>
        <fullName evidence="2">Uncharacterized protein</fullName>
    </submittedName>
</protein>
<dbReference type="KEGG" id="hhg:XM38_004230"/>
<evidence type="ECO:0000313" key="3">
    <source>
        <dbReference type="Proteomes" id="UP000191901"/>
    </source>
</evidence>
<keyword evidence="3" id="KW-1185">Reference proteome</keyword>
<gene>
    <name evidence="2" type="ORF">XM38_004230</name>
</gene>
<accession>A0A1Z3HGS8</accession>
<dbReference type="AlphaFoldDB" id="A0A1Z3HGS8"/>
<dbReference type="EMBL" id="CP021983">
    <property type="protein sequence ID" value="ASC69496.1"/>
    <property type="molecule type" value="Genomic_DNA"/>
</dbReference>
<feature type="compositionally biased region" description="Basic and acidic residues" evidence="1">
    <location>
        <begin position="9"/>
        <end position="24"/>
    </location>
</feature>
<dbReference type="Proteomes" id="UP000191901">
    <property type="component" value="Chromosome"/>
</dbReference>
<evidence type="ECO:0000313" key="2">
    <source>
        <dbReference type="EMBL" id="ASC69496.1"/>
    </source>
</evidence>
<proteinExistence type="predicted"/>
<evidence type="ECO:0000256" key="1">
    <source>
        <dbReference type="SAM" id="MobiDB-lite"/>
    </source>
</evidence>
<organism evidence="2 3">
    <name type="scientific">Halomicronema hongdechloris C2206</name>
    <dbReference type="NCBI Taxonomy" id="1641165"/>
    <lineage>
        <taxon>Bacteria</taxon>
        <taxon>Bacillati</taxon>
        <taxon>Cyanobacteriota</taxon>
        <taxon>Cyanophyceae</taxon>
        <taxon>Nodosilineales</taxon>
        <taxon>Nodosilineaceae</taxon>
        <taxon>Halomicronema</taxon>
    </lineage>
</organism>
<feature type="region of interest" description="Disordered" evidence="1">
    <location>
        <begin position="1"/>
        <end position="24"/>
    </location>
</feature>